<comment type="caution">
    <text evidence="2">The sequence shown here is derived from an EMBL/GenBank/DDBJ whole genome shotgun (WGS) entry which is preliminary data.</text>
</comment>
<keyword evidence="1" id="KW-1133">Transmembrane helix</keyword>
<keyword evidence="1" id="KW-0812">Transmembrane</keyword>
<feature type="transmembrane region" description="Helical" evidence="1">
    <location>
        <begin position="57"/>
        <end position="74"/>
    </location>
</feature>
<evidence type="ECO:0000256" key="1">
    <source>
        <dbReference type="SAM" id="Phobius"/>
    </source>
</evidence>
<feature type="transmembrane region" description="Helical" evidence="1">
    <location>
        <begin position="115"/>
        <end position="143"/>
    </location>
</feature>
<feature type="non-terminal residue" evidence="2">
    <location>
        <position position="1"/>
    </location>
</feature>
<organism evidence="2 3">
    <name type="scientific">Candidatus Roizmanbacteria bacterium CG17_big_fil_post_rev_8_21_14_2_50_39_7</name>
    <dbReference type="NCBI Taxonomy" id="1974858"/>
    <lineage>
        <taxon>Bacteria</taxon>
        <taxon>Candidatus Roizmaniibacteriota</taxon>
    </lineage>
</organism>
<feature type="transmembrane region" description="Helical" evidence="1">
    <location>
        <begin position="253"/>
        <end position="284"/>
    </location>
</feature>
<keyword evidence="1" id="KW-0472">Membrane</keyword>
<accession>A0A2M7EKR7</accession>
<reference evidence="3" key="1">
    <citation type="submission" date="2017-09" db="EMBL/GenBank/DDBJ databases">
        <title>Depth-based differentiation of microbial function through sediment-hosted aquifers and enrichment of novel symbionts in the deep terrestrial subsurface.</title>
        <authorList>
            <person name="Probst A.J."/>
            <person name="Ladd B."/>
            <person name="Jarett J.K."/>
            <person name="Geller-Mcgrath D.E."/>
            <person name="Sieber C.M.K."/>
            <person name="Emerson J.B."/>
            <person name="Anantharaman K."/>
            <person name="Thomas B.C."/>
            <person name="Malmstrom R."/>
            <person name="Stieglmeier M."/>
            <person name="Klingl A."/>
            <person name="Woyke T."/>
            <person name="Ryan C.M."/>
            <person name="Banfield J.F."/>
        </authorList>
    </citation>
    <scope>NUCLEOTIDE SEQUENCE [LARGE SCALE GENOMIC DNA]</scope>
</reference>
<protein>
    <submittedName>
        <fullName evidence="2">Uncharacterized protein</fullName>
    </submittedName>
</protein>
<feature type="transmembrane region" description="Helical" evidence="1">
    <location>
        <begin position="149"/>
        <end position="171"/>
    </location>
</feature>
<evidence type="ECO:0000313" key="2">
    <source>
        <dbReference type="EMBL" id="PIV71162.1"/>
    </source>
</evidence>
<feature type="transmembrane region" description="Helical" evidence="1">
    <location>
        <begin position="33"/>
        <end position="50"/>
    </location>
</feature>
<dbReference type="Proteomes" id="UP000228762">
    <property type="component" value="Unassembled WGS sequence"/>
</dbReference>
<name>A0A2M7EKR7_9BACT</name>
<gene>
    <name evidence="2" type="ORF">COW57_01070</name>
</gene>
<evidence type="ECO:0000313" key="3">
    <source>
        <dbReference type="Proteomes" id="UP000228762"/>
    </source>
</evidence>
<proteinExistence type="predicted"/>
<dbReference type="AlphaFoldDB" id="A0A2M7EKR7"/>
<sequence length="286" mass="33376">YAHGANPSLLNPEHPPLAKYLIGCSIRFFGNEHMMGIGVAFLSLLLIGIISYQLSRSIMTASISLFAASLFPLFTDQIIHGPQLELYQLFFFLLVLHFLLMWIKKKKMIFCTCAGVFFGMLLSTKTVVPFFLLFGAWLTFSFWEQWKTLIVIIGIGILIFIATYYQFFLLGGALRTFLGLQKYIVTYYGNAHIPLLEFAGNYLRLIYTGSWKFWDSSRTISHYSEWNLLWPLIFSWGMWQLRSRWNKNNGYRMLIIFIILYNLFVFITPIFPRYLLLLFVPLVILL</sequence>
<dbReference type="EMBL" id="PFEV01000051">
    <property type="protein sequence ID" value="PIV71162.1"/>
    <property type="molecule type" value="Genomic_DNA"/>
</dbReference>
<feature type="transmembrane region" description="Helical" evidence="1">
    <location>
        <begin position="86"/>
        <end position="103"/>
    </location>
</feature>